<dbReference type="Gene3D" id="1.20.120.1450">
    <property type="match status" value="1"/>
</dbReference>
<reference evidence="1" key="1">
    <citation type="submission" date="2021-01" db="EMBL/GenBank/DDBJ databases">
        <title>Genomic Encyclopedia of Type Strains, Phase IV (KMG-IV): sequencing the most valuable type-strain genomes for metagenomic binning, comparative biology and taxonomic classification.</title>
        <authorList>
            <person name="Goeker M."/>
        </authorList>
    </citation>
    <scope>NUCLEOTIDE SEQUENCE</scope>
    <source>
        <strain evidence="1">DSM 25523</strain>
    </source>
</reference>
<dbReference type="Pfam" id="PF07307">
    <property type="entry name" value="HEPPP_synt_1"/>
    <property type="match status" value="1"/>
</dbReference>
<keyword evidence="2" id="KW-1185">Reference proteome</keyword>
<dbReference type="EC" id="2.5.1.30" evidence="1"/>
<dbReference type="GO" id="GO:0009234">
    <property type="term" value="P:menaquinone biosynthetic process"/>
    <property type="evidence" value="ECO:0007669"/>
    <property type="project" value="InterPro"/>
</dbReference>
<dbReference type="GO" id="GO:0000010">
    <property type="term" value="F:heptaprenyl diphosphate synthase activity"/>
    <property type="evidence" value="ECO:0007669"/>
    <property type="project" value="UniProtKB-EC"/>
</dbReference>
<organism evidence="1 2">
    <name type="scientific">Brevibacillus fulvus</name>
    <dbReference type="NCBI Taxonomy" id="1125967"/>
    <lineage>
        <taxon>Bacteria</taxon>
        <taxon>Bacillati</taxon>
        <taxon>Bacillota</taxon>
        <taxon>Bacilli</taxon>
        <taxon>Bacillales</taxon>
        <taxon>Paenibacillaceae</taxon>
        <taxon>Brevibacillus</taxon>
    </lineage>
</organism>
<dbReference type="EMBL" id="JAFBEB010000001">
    <property type="protein sequence ID" value="MBM7588707.1"/>
    <property type="molecule type" value="Genomic_DNA"/>
</dbReference>
<protein>
    <submittedName>
        <fullName evidence="1">Heptaprenyl diphosphate synthase</fullName>
        <ecNumber evidence="1">2.5.1.30</ecNumber>
    </submittedName>
</protein>
<comment type="caution">
    <text evidence="1">The sequence shown here is derived from an EMBL/GenBank/DDBJ whole genome shotgun (WGS) entry which is preliminary data.</text>
</comment>
<dbReference type="AlphaFoldDB" id="A0A939BQN2"/>
<dbReference type="InterPro" id="IPR009920">
    <property type="entry name" value="HEPPP_synth_su1"/>
</dbReference>
<proteinExistence type="predicted"/>
<sequence length="277" mass="31967">MSIEKTPVMNELREISEQISKRVSLSFVEKYVDIPALAEERLALLYIYLREEGVDAERSKILCITTGLVQLGMDTHETVKTSYDATLSAERTRQLTVLAGDFFSGYYYQLLADAGEVEAIRVLAEAIEQVNEAKMKLYMLERENKLSFDLYLPLRKTIDTAPFVAFVKFFSKQDESRRFWISLFEESSAAERMIEEWEQLKWQQQNPIGFSQVLLQKQGFSLANVLSGIEAKAMELLSGCEQLVKSFQPIENQNPLTWIMSRYSNRVSRLKRVVEEL</sequence>
<dbReference type="RefSeq" id="WP_204516438.1">
    <property type="nucleotide sequence ID" value="NZ_BAABIN010000009.1"/>
</dbReference>
<accession>A0A939BQN2</accession>
<name>A0A939BQN2_9BACL</name>
<keyword evidence="1" id="KW-0808">Transferase</keyword>
<gene>
    <name evidence="1" type="ORF">JOD01_000293</name>
</gene>
<dbReference type="Proteomes" id="UP000717624">
    <property type="component" value="Unassembled WGS sequence"/>
</dbReference>
<evidence type="ECO:0000313" key="1">
    <source>
        <dbReference type="EMBL" id="MBM7588707.1"/>
    </source>
</evidence>
<evidence type="ECO:0000313" key="2">
    <source>
        <dbReference type="Proteomes" id="UP000717624"/>
    </source>
</evidence>